<dbReference type="GO" id="GO:0030076">
    <property type="term" value="C:light-harvesting complex"/>
    <property type="evidence" value="ECO:0007669"/>
    <property type="project" value="UniProtKB-KW"/>
</dbReference>
<feature type="binding site" description="axial binding residue" evidence="8">
    <location>
        <position position="166"/>
    </location>
    <ligand>
        <name>chlorophyll b</name>
        <dbReference type="ChEBI" id="CHEBI:61721"/>
        <label>1</label>
    </ligand>
    <ligandPart>
        <name>Mg</name>
        <dbReference type="ChEBI" id="CHEBI:25107"/>
    </ligandPart>
</feature>
<comment type="caution">
    <text evidence="10">The sequence shown here is derived from an EMBL/GenBank/DDBJ whole genome shotgun (WGS) entry which is preliminary data.</text>
</comment>
<dbReference type="InterPro" id="IPR001344">
    <property type="entry name" value="Chloro_AB-bd_pln"/>
</dbReference>
<organism evidence="10 11">
    <name type="scientific">Cyclostephanos tholiformis</name>
    <dbReference type="NCBI Taxonomy" id="382380"/>
    <lineage>
        <taxon>Eukaryota</taxon>
        <taxon>Sar</taxon>
        <taxon>Stramenopiles</taxon>
        <taxon>Ochrophyta</taxon>
        <taxon>Bacillariophyta</taxon>
        <taxon>Coscinodiscophyceae</taxon>
        <taxon>Thalassiosirophycidae</taxon>
        <taxon>Stephanodiscales</taxon>
        <taxon>Stephanodiscaceae</taxon>
        <taxon>Cyclostephanos</taxon>
    </lineage>
</organism>
<keyword evidence="11" id="KW-1185">Reference proteome</keyword>
<dbReference type="Pfam" id="PF00504">
    <property type="entry name" value="Chloroa_b-bind"/>
    <property type="match status" value="1"/>
</dbReference>
<dbReference type="GO" id="GO:0009507">
    <property type="term" value="C:chloroplast"/>
    <property type="evidence" value="ECO:0007669"/>
    <property type="project" value="UniProtKB-SubCell"/>
</dbReference>
<feature type="binding site" evidence="8">
    <location>
        <position position="91"/>
    </location>
    <ligand>
        <name>chlorophyll a</name>
        <dbReference type="ChEBI" id="CHEBI:58416"/>
        <label>1</label>
    </ligand>
</feature>
<feature type="binding site" evidence="8">
    <location>
        <position position="204"/>
    </location>
    <ligand>
        <name>chlorophyll a</name>
        <dbReference type="ChEBI" id="CHEBI:58416"/>
        <label>1</label>
    </ligand>
</feature>
<comment type="similarity">
    <text evidence="3">Belongs to the fucoxanthin chlorophyll protein family.</text>
</comment>
<dbReference type="SUPFAM" id="SSF103511">
    <property type="entry name" value="Chlorophyll a-b binding protein"/>
    <property type="match status" value="1"/>
</dbReference>
<evidence type="ECO:0000256" key="6">
    <source>
        <dbReference type="ARBA" id="ARBA00022640"/>
    </source>
</evidence>
<feature type="binding site" evidence="8">
    <location>
        <position position="216"/>
    </location>
    <ligand>
        <name>chlorophyll a</name>
        <dbReference type="ChEBI" id="CHEBI:58416"/>
        <label>5</label>
    </ligand>
</feature>
<evidence type="ECO:0000313" key="10">
    <source>
        <dbReference type="EMBL" id="KAL3809024.1"/>
    </source>
</evidence>
<keyword evidence="4" id="KW-0150">Chloroplast</keyword>
<feature type="binding site" evidence="8">
    <location>
        <position position="94"/>
    </location>
    <ligand>
        <name>chlorophyll a</name>
        <dbReference type="ChEBI" id="CHEBI:58416"/>
        <label>1</label>
    </ligand>
</feature>
<accession>A0ABD3R8F2</accession>
<gene>
    <name evidence="10" type="ORF">ACHAXA_010919</name>
</gene>
<evidence type="ECO:0000256" key="4">
    <source>
        <dbReference type="ARBA" id="ARBA00022528"/>
    </source>
</evidence>
<keyword evidence="7" id="KW-0437">Light-harvesting polypeptide</keyword>
<feature type="binding site" evidence="8">
    <location>
        <position position="199"/>
    </location>
    <ligand>
        <name>chlorophyll a</name>
        <dbReference type="ChEBI" id="CHEBI:58416"/>
        <label>1</label>
    </ligand>
</feature>
<keyword evidence="9" id="KW-0732">Signal</keyword>
<feature type="binding site" description="axial binding residue" evidence="8">
    <location>
        <position position="96"/>
    </location>
    <ligand>
        <name>chlorophyll b</name>
        <dbReference type="ChEBI" id="CHEBI:61721"/>
        <label>1</label>
    </ligand>
    <ligandPart>
        <name>Mg</name>
        <dbReference type="ChEBI" id="CHEBI:25107"/>
    </ligandPart>
</feature>
<dbReference type="Gene3D" id="1.10.3460.10">
    <property type="entry name" value="Chlorophyll a/b binding protein domain"/>
    <property type="match status" value="1"/>
</dbReference>
<evidence type="ECO:0000256" key="7">
    <source>
        <dbReference type="ARBA" id="ARBA00023243"/>
    </source>
</evidence>
<comment type="subcellular location">
    <subcellularLocation>
        <location evidence="2">Plastid</location>
        <location evidence="2">Chloroplast</location>
    </subcellularLocation>
</comment>
<evidence type="ECO:0000313" key="11">
    <source>
        <dbReference type="Proteomes" id="UP001530377"/>
    </source>
</evidence>
<dbReference type="PANTHER" id="PTHR21649">
    <property type="entry name" value="CHLOROPHYLL A/B BINDING PROTEIN"/>
    <property type="match status" value="1"/>
</dbReference>
<feature type="binding site" evidence="8">
    <location>
        <position position="160"/>
    </location>
    <ligand>
        <name>chlorophyll b</name>
        <dbReference type="ChEBI" id="CHEBI:61721"/>
        <label>3</label>
    </ligand>
</feature>
<comment type="function">
    <text evidence="1">The light-harvesting complex (LHC) functions as a light receptor, it captures and delivers excitation energy to photosystems with which it is closely associated. Energy is transferred from the carotenoid and chlorophyll C (or B) to chlorophyll A and the photosynthetic reaction centers where it is used to synthesize ATP and reducing power.</text>
</comment>
<evidence type="ECO:0000256" key="8">
    <source>
        <dbReference type="PIRSR" id="PIRSR601344-1"/>
    </source>
</evidence>
<dbReference type="GO" id="GO:0015979">
    <property type="term" value="P:photosynthesis"/>
    <property type="evidence" value="ECO:0007669"/>
    <property type="project" value="UniProtKB-KW"/>
</dbReference>
<feature type="signal peptide" evidence="9">
    <location>
        <begin position="1"/>
        <end position="15"/>
    </location>
</feature>
<evidence type="ECO:0000256" key="9">
    <source>
        <dbReference type="SAM" id="SignalP"/>
    </source>
</evidence>
<evidence type="ECO:0000256" key="3">
    <source>
        <dbReference type="ARBA" id="ARBA00005933"/>
    </source>
</evidence>
<keyword evidence="5" id="KW-0602">Photosynthesis</keyword>
<sequence>MKLAIIASLIGSAAAFSPSVSNGASTTALRMETTTKVVAIPAVGPINGWVPNPKGPCYGLPGAISPLGFFNPLGFTKEMELGEVKRIREAEVMHGRMAMMATLGYIIGKSTPTITFGMDIHHMIANNLLPEVPGTVLFPFPFFLAVNNVEVLRASRGWVEPGLGSLFTLRENYYPGDIGFDLAGFKPMGTDFANMQAKELSNGRLAMLAAAGMCVQELINGKGILETLGF</sequence>
<proteinExistence type="inferred from homology"/>
<evidence type="ECO:0000256" key="1">
    <source>
        <dbReference type="ARBA" id="ARBA00004022"/>
    </source>
</evidence>
<dbReference type="AlphaFoldDB" id="A0ABD3R8F2"/>
<protein>
    <submittedName>
        <fullName evidence="10">Uncharacterized protein</fullName>
    </submittedName>
</protein>
<dbReference type="EMBL" id="JALLPB020000449">
    <property type="protein sequence ID" value="KAL3809024.1"/>
    <property type="molecule type" value="Genomic_DNA"/>
</dbReference>
<keyword evidence="6" id="KW-0934">Plastid</keyword>
<reference evidence="10 11" key="1">
    <citation type="submission" date="2024-10" db="EMBL/GenBank/DDBJ databases">
        <title>Updated reference genomes for cyclostephanoid diatoms.</title>
        <authorList>
            <person name="Roberts W.R."/>
            <person name="Alverson A.J."/>
        </authorList>
    </citation>
    <scope>NUCLEOTIDE SEQUENCE [LARGE SCALE GENOMIC DNA]</scope>
    <source>
        <strain evidence="10 11">AJA228-03</strain>
    </source>
</reference>
<evidence type="ECO:0000256" key="5">
    <source>
        <dbReference type="ARBA" id="ARBA00022531"/>
    </source>
</evidence>
<keyword evidence="8" id="KW-0148">Chlorophyll</keyword>
<keyword evidence="8" id="KW-0157">Chromophore</keyword>
<feature type="binding site" evidence="8">
    <location>
        <position position="198"/>
    </location>
    <ligand>
        <name>chlorophyll a</name>
        <dbReference type="ChEBI" id="CHEBI:58416"/>
        <label>1</label>
    </ligand>
</feature>
<feature type="chain" id="PRO_5044839059" evidence="9">
    <location>
        <begin position="16"/>
        <end position="230"/>
    </location>
</feature>
<feature type="binding site" evidence="8">
    <location>
        <position position="202"/>
    </location>
    <ligand>
        <name>chlorophyll a</name>
        <dbReference type="ChEBI" id="CHEBI:58416"/>
        <label>1</label>
    </ligand>
</feature>
<dbReference type="Proteomes" id="UP001530377">
    <property type="component" value="Unassembled WGS sequence"/>
</dbReference>
<name>A0ABD3R8F2_9STRA</name>
<evidence type="ECO:0000256" key="2">
    <source>
        <dbReference type="ARBA" id="ARBA00004229"/>
    </source>
</evidence>
<dbReference type="InterPro" id="IPR022796">
    <property type="entry name" value="Chloroa_b-bind"/>
</dbReference>